<keyword evidence="1" id="KW-0732">Signal</keyword>
<proteinExistence type="predicted"/>
<dbReference type="HOGENOM" id="CLU_1837157_0_0_1"/>
<evidence type="ECO:0000256" key="1">
    <source>
        <dbReference type="SAM" id="SignalP"/>
    </source>
</evidence>
<organism evidence="3">
    <name type="scientific">Drosophila persimilis</name>
    <name type="common">Fruit fly</name>
    <dbReference type="NCBI Taxonomy" id="7234"/>
    <lineage>
        <taxon>Eukaryota</taxon>
        <taxon>Metazoa</taxon>
        <taxon>Ecdysozoa</taxon>
        <taxon>Arthropoda</taxon>
        <taxon>Hexapoda</taxon>
        <taxon>Insecta</taxon>
        <taxon>Pterygota</taxon>
        <taxon>Neoptera</taxon>
        <taxon>Endopterygota</taxon>
        <taxon>Diptera</taxon>
        <taxon>Brachycera</taxon>
        <taxon>Muscomorpha</taxon>
        <taxon>Ephydroidea</taxon>
        <taxon>Drosophilidae</taxon>
        <taxon>Drosophila</taxon>
        <taxon>Sophophora</taxon>
    </lineage>
</organism>
<evidence type="ECO:0000313" key="2">
    <source>
        <dbReference type="EMBL" id="EDW39160.1"/>
    </source>
</evidence>
<sequence>MRIRAPLLMILTLLIASCLDWGSALFLKSWKKYKGSGGVQNYGNYGYGNSGYGYNGYGNSGYGNYGYGNYAGGYGYGYPSYQSNGYRGGRRPSSGQRQGRTYSEIARVLKPDGYVGLGGSRFLPRTPFSVLWG</sequence>
<dbReference type="KEGG" id="dpe:6595282"/>
<feature type="signal peptide" evidence="1">
    <location>
        <begin position="1"/>
        <end position="24"/>
    </location>
</feature>
<keyword evidence="3" id="KW-1185">Reference proteome</keyword>
<dbReference type="OMA" id="APYSHLW"/>
<feature type="chain" id="PRO_5002807286" evidence="1">
    <location>
        <begin position="25"/>
        <end position="133"/>
    </location>
</feature>
<dbReference type="AlphaFoldDB" id="B4GN34"/>
<dbReference type="EMBL" id="CH479186">
    <property type="protein sequence ID" value="EDW39160.1"/>
    <property type="molecule type" value="Genomic_DNA"/>
</dbReference>
<dbReference type="PhylomeDB" id="B4GN34"/>
<name>B4GN34_DROPE</name>
<dbReference type="Proteomes" id="UP000008744">
    <property type="component" value="Unassembled WGS sequence"/>
</dbReference>
<dbReference type="OrthoDB" id="7871539at2759"/>
<evidence type="ECO:0000313" key="3">
    <source>
        <dbReference type="Proteomes" id="UP000008744"/>
    </source>
</evidence>
<accession>B4GN34</accession>
<dbReference type="PROSITE" id="PS51257">
    <property type="entry name" value="PROKAR_LIPOPROTEIN"/>
    <property type="match status" value="1"/>
</dbReference>
<dbReference type="eggNOG" id="ENOG502T6PK">
    <property type="taxonomic scope" value="Eukaryota"/>
</dbReference>
<protein>
    <submittedName>
        <fullName evidence="2">GL13557</fullName>
    </submittedName>
</protein>
<gene>
    <name evidence="2" type="primary">Dper\GL13557</name>
    <name evidence="2" type="ORF">Dper_GL13557</name>
</gene>
<reference evidence="2 3" key="1">
    <citation type="journal article" date="2007" name="Nature">
        <title>Evolution of genes and genomes on the Drosophila phylogeny.</title>
        <authorList>
            <consortium name="Drosophila 12 Genomes Consortium"/>
            <person name="Clark A.G."/>
            <person name="Eisen M.B."/>
            <person name="Smith D.R."/>
            <person name="Bergman C.M."/>
            <person name="Oliver B."/>
            <person name="Markow T.A."/>
            <person name="Kaufman T.C."/>
            <person name="Kellis M."/>
            <person name="Gelbart W."/>
            <person name="Iyer V.N."/>
            <person name="Pollard D.A."/>
            <person name="Sackton T.B."/>
            <person name="Larracuente A.M."/>
            <person name="Singh N.D."/>
            <person name="Abad J.P."/>
            <person name="Abt D.N."/>
            <person name="Adryan B."/>
            <person name="Aguade M."/>
            <person name="Akashi H."/>
            <person name="Anderson W.W."/>
            <person name="Aquadro C.F."/>
            <person name="Ardell D.H."/>
            <person name="Arguello R."/>
            <person name="Artieri C.G."/>
            <person name="Barbash D.A."/>
            <person name="Barker D."/>
            <person name="Barsanti P."/>
            <person name="Batterham P."/>
            <person name="Batzoglou S."/>
            <person name="Begun D."/>
            <person name="Bhutkar A."/>
            <person name="Blanco E."/>
            <person name="Bosak S.A."/>
            <person name="Bradley R.K."/>
            <person name="Brand A.D."/>
            <person name="Brent M.R."/>
            <person name="Brooks A.N."/>
            <person name="Brown R.H."/>
            <person name="Butlin R.K."/>
            <person name="Caggese C."/>
            <person name="Calvi B.R."/>
            <person name="Bernardo de Carvalho A."/>
            <person name="Caspi A."/>
            <person name="Castrezana S."/>
            <person name="Celniker S.E."/>
            <person name="Chang J.L."/>
            <person name="Chapple C."/>
            <person name="Chatterji S."/>
            <person name="Chinwalla A."/>
            <person name="Civetta A."/>
            <person name="Clifton S.W."/>
            <person name="Comeron J.M."/>
            <person name="Costello J.C."/>
            <person name="Coyne J.A."/>
            <person name="Daub J."/>
            <person name="David R.G."/>
            <person name="Delcher A.L."/>
            <person name="Delehaunty K."/>
            <person name="Do C.B."/>
            <person name="Ebling H."/>
            <person name="Edwards K."/>
            <person name="Eickbush T."/>
            <person name="Evans J.D."/>
            <person name="Filipski A."/>
            <person name="Findeiss S."/>
            <person name="Freyhult E."/>
            <person name="Fulton L."/>
            <person name="Fulton R."/>
            <person name="Garcia A.C."/>
            <person name="Gardiner A."/>
            <person name="Garfield D.A."/>
            <person name="Garvin B.E."/>
            <person name="Gibson G."/>
            <person name="Gilbert D."/>
            <person name="Gnerre S."/>
            <person name="Godfrey J."/>
            <person name="Good R."/>
            <person name="Gotea V."/>
            <person name="Gravely B."/>
            <person name="Greenberg A.J."/>
            <person name="Griffiths-Jones S."/>
            <person name="Gross S."/>
            <person name="Guigo R."/>
            <person name="Gustafson E.A."/>
            <person name="Haerty W."/>
            <person name="Hahn M.W."/>
            <person name="Halligan D.L."/>
            <person name="Halpern A.L."/>
            <person name="Halter G.M."/>
            <person name="Han M.V."/>
            <person name="Heger A."/>
            <person name="Hillier L."/>
            <person name="Hinrichs A.S."/>
            <person name="Holmes I."/>
            <person name="Hoskins R.A."/>
            <person name="Hubisz M.J."/>
            <person name="Hultmark D."/>
            <person name="Huntley M.A."/>
            <person name="Jaffe D.B."/>
            <person name="Jagadeeshan S."/>
            <person name="Jeck W.R."/>
            <person name="Johnson J."/>
            <person name="Jones C.D."/>
            <person name="Jordan W.C."/>
            <person name="Karpen G.H."/>
            <person name="Kataoka E."/>
            <person name="Keightley P.D."/>
            <person name="Kheradpour P."/>
            <person name="Kirkness E.F."/>
            <person name="Koerich L.B."/>
            <person name="Kristiansen K."/>
            <person name="Kudrna D."/>
            <person name="Kulathinal R.J."/>
            <person name="Kumar S."/>
            <person name="Kwok R."/>
            <person name="Lander E."/>
            <person name="Langley C.H."/>
            <person name="Lapoint R."/>
            <person name="Lazzaro B.P."/>
            <person name="Lee S.J."/>
            <person name="Levesque L."/>
            <person name="Li R."/>
            <person name="Lin C.F."/>
            <person name="Lin M.F."/>
            <person name="Lindblad-Toh K."/>
            <person name="Llopart A."/>
            <person name="Long M."/>
            <person name="Low L."/>
            <person name="Lozovsky E."/>
            <person name="Lu J."/>
            <person name="Luo M."/>
            <person name="Machado C.A."/>
            <person name="Makalowski W."/>
            <person name="Marzo M."/>
            <person name="Matsuda M."/>
            <person name="Matzkin L."/>
            <person name="McAllister B."/>
            <person name="McBride C.S."/>
            <person name="McKernan B."/>
            <person name="McKernan K."/>
            <person name="Mendez-Lago M."/>
            <person name="Minx P."/>
            <person name="Mollenhauer M.U."/>
            <person name="Montooth K."/>
            <person name="Mount S.M."/>
            <person name="Mu X."/>
            <person name="Myers E."/>
            <person name="Negre B."/>
            <person name="Newfeld S."/>
            <person name="Nielsen R."/>
            <person name="Noor M.A."/>
            <person name="O'Grady P."/>
            <person name="Pachter L."/>
            <person name="Papaceit M."/>
            <person name="Parisi M.J."/>
            <person name="Parisi M."/>
            <person name="Parts L."/>
            <person name="Pedersen J.S."/>
            <person name="Pesole G."/>
            <person name="Phillippy A.M."/>
            <person name="Ponting C.P."/>
            <person name="Pop M."/>
            <person name="Porcelli D."/>
            <person name="Powell J.R."/>
            <person name="Prohaska S."/>
            <person name="Pruitt K."/>
            <person name="Puig M."/>
            <person name="Quesneville H."/>
            <person name="Ram K.R."/>
            <person name="Rand D."/>
            <person name="Rasmussen M.D."/>
            <person name="Reed L.K."/>
            <person name="Reenan R."/>
            <person name="Reily A."/>
            <person name="Remington K.A."/>
            <person name="Rieger T.T."/>
            <person name="Ritchie M.G."/>
            <person name="Robin C."/>
            <person name="Rogers Y.H."/>
            <person name="Rohde C."/>
            <person name="Rozas J."/>
            <person name="Rubenfield M.J."/>
            <person name="Ruiz A."/>
            <person name="Russo S."/>
            <person name="Salzberg S.L."/>
            <person name="Sanchez-Gracia A."/>
            <person name="Saranga D.J."/>
            <person name="Sato H."/>
            <person name="Schaeffer S.W."/>
            <person name="Schatz M.C."/>
            <person name="Schlenke T."/>
            <person name="Schwartz R."/>
            <person name="Segarra C."/>
            <person name="Singh R.S."/>
            <person name="Sirot L."/>
            <person name="Sirota M."/>
            <person name="Sisneros N.B."/>
            <person name="Smith C.D."/>
            <person name="Smith T.F."/>
            <person name="Spieth J."/>
            <person name="Stage D.E."/>
            <person name="Stark A."/>
            <person name="Stephan W."/>
            <person name="Strausberg R.L."/>
            <person name="Strempel S."/>
            <person name="Sturgill D."/>
            <person name="Sutton G."/>
            <person name="Sutton G.G."/>
            <person name="Tao W."/>
            <person name="Teichmann S."/>
            <person name="Tobari Y.N."/>
            <person name="Tomimura Y."/>
            <person name="Tsolas J.M."/>
            <person name="Valente V.L."/>
            <person name="Venter E."/>
            <person name="Venter J.C."/>
            <person name="Vicario S."/>
            <person name="Vieira F.G."/>
            <person name="Vilella A.J."/>
            <person name="Villasante A."/>
            <person name="Walenz B."/>
            <person name="Wang J."/>
            <person name="Wasserman M."/>
            <person name="Watts T."/>
            <person name="Wilson D."/>
            <person name="Wilson R.K."/>
            <person name="Wing R.A."/>
            <person name="Wolfner M.F."/>
            <person name="Wong A."/>
            <person name="Wong G.K."/>
            <person name="Wu C.I."/>
            <person name="Wu G."/>
            <person name="Yamamoto D."/>
            <person name="Yang H.P."/>
            <person name="Yang S.P."/>
            <person name="Yorke J.A."/>
            <person name="Yoshida K."/>
            <person name="Zdobnov E."/>
            <person name="Zhang P."/>
            <person name="Zhang Y."/>
            <person name="Zimin A.V."/>
            <person name="Baldwin J."/>
            <person name="Abdouelleil A."/>
            <person name="Abdulkadir J."/>
            <person name="Abebe A."/>
            <person name="Abera B."/>
            <person name="Abreu J."/>
            <person name="Acer S.C."/>
            <person name="Aftuck L."/>
            <person name="Alexander A."/>
            <person name="An P."/>
            <person name="Anderson E."/>
            <person name="Anderson S."/>
            <person name="Arachi H."/>
            <person name="Azer M."/>
            <person name="Bachantsang P."/>
            <person name="Barry A."/>
            <person name="Bayul T."/>
            <person name="Berlin A."/>
            <person name="Bessette D."/>
            <person name="Bloom T."/>
            <person name="Blye J."/>
            <person name="Boguslavskiy L."/>
            <person name="Bonnet C."/>
            <person name="Boukhgalter B."/>
            <person name="Bourzgui I."/>
            <person name="Brown A."/>
            <person name="Cahill P."/>
            <person name="Channer S."/>
            <person name="Cheshatsang Y."/>
            <person name="Chuda L."/>
            <person name="Citroen M."/>
            <person name="Collymore A."/>
            <person name="Cooke P."/>
            <person name="Costello M."/>
            <person name="D'Aco K."/>
            <person name="Daza R."/>
            <person name="De Haan G."/>
            <person name="DeGray S."/>
            <person name="DeMaso C."/>
            <person name="Dhargay N."/>
            <person name="Dooley K."/>
            <person name="Dooley E."/>
            <person name="Doricent M."/>
            <person name="Dorje P."/>
            <person name="Dorjee K."/>
            <person name="Dupes A."/>
            <person name="Elong R."/>
            <person name="Falk J."/>
            <person name="Farina A."/>
            <person name="Faro S."/>
            <person name="Ferguson D."/>
            <person name="Fisher S."/>
            <person name="Foley C.D."/>
            <person name="Franke A."/>
            <person name="Friedrich D."/>
            <person name="Gadbois L."/>
            <person name="Gearin G."/>
            <person name="Gearin C.R."/>
            <person name="Giannoukos G."/>
            <person name="Goode T."/>
            <person name="Graham J."/>
            <person name="Grandbois E."/>
            <person name="Grewal S."/>
            <person name="Gyaltsen K."/>
            <person name="Hafez N."/>
            <person name="Hagos B."/>
            <person name="Hall J."/>
            <person name="Henson C."/>
            <person name="Hollinger A."/>
            <person name="Honan T."/>
            <person name="Huard M.D."/>
            <person name="Hughes L."/>
            <person name="Hurhula B."/>
            <person name="Husby M.E."/>
            <person name="Kamat A."/>
            <person name="Kanga B."/>
            <person name="Kashin S."/>
            <person name="Khazanovich D."/>
            <person name="Kisner P."/>
            <person name="Lance K."/>
            <person name="Lara M."/>
            <person name="Lee W."/>
            <person name="Lennon N."/>
            <person name="Letendre F."/>
            <person name="LeVine R."/>
            <person name="Lipovsky A."/>
            <person name="Liu X."/>
            <person name="Liu J."/>
            <person name="Liu S."/>
            <person name="Lokyitsang T."/>
            <person name="Lokyitsang Y."/>
            <person name="Lubonja R."/>
            <person name="Lui A."/>
            <person name="MacDonald P."/>
            <person name="Magnisalis V."/>
            <person name="Maru K."/>
            <person name="Matthews C."/>
            <person name="McCusker W."/>
            <person name="McDonough S."/>
            <person name="Mehta T."/>
            <person name="Meldrim J."/>
            <person name="Meneus L."/>
            <person name="Mihai O."/>
            <person name="Mihalev A."/>
            <person name="Mihova T."/>
            <person name="Mittelman R."/>
            <person name="Mlenga V."/>
            <person name="Montmayeur A."/>
            <person name="Mulrain L."/>
            <person name="Navidi A."/>
            <person name="Naylor J."/>
            <person name="Negash T."/>
            <person name="Nguyen T."/>
            <person name="Nguyen N."/>
            <person name="Nicol R."/>
            <person name="Norbu C."/>
            <person name="Norbu N."/>
            <person name="Novod N."/>
            <person name="O'Neill B."/>
            <person name="Osman S."/>
            <person name="Markiewicz E."/>
            <person name="Oyono O.L."/>
            <person name="Patti C."/>
            <person name="Phunkhang P."/>
            <person name="Pierre F."/>
            <person name="Priest M."/>
            <person name="Raghuraman S."/>
            <person name="Rege F."/>
            <person name="Reyes R."/>
            <person name="Rise C."/>
            <person name="Rogov P."/>
            <person name="Ross K."/>
            <person name="Ryan E."/>
            <person name="Settipalli S."/>
            <person name="Shea T."/>
            <person name="Sherpa N."/>
            <person name="Shi L."/>
            <person name="Shih D."/>
            <person name="Sparrow T."/>
            <person name="Spaulding J."/>
            <person name="Stalker J."/>
            <person name="Stange-Thomann N."/>
            <person name="Stavropoulos S."/>
            <person name="Stone C."/>
            <person name="Strader C."/>
            <person name="Tesfaye S."/>
            <person name="Thomson T."/>
            <person name="Thoulutsang Y."/>
            <person name="Thoulutsang D."/>
            <person name="Topham K."/>
            <person name="Topping I."/>
            <person name="Tsamla T."/>
            <person name="Vassiliev H."/>
            <person name="Vo A."/>
            <person name="Wangchuk T."/>
            <person name="Wangdi T."/>
            <person name="Weiand M."/>
            <person name="Wilkinson J."/>
            <person name="Wilson A."/>
            <person name="Yadav S."/>
            <person name="Young G."/>
            <person name="Yu Q."/>
            <person name="Zembek L."/>
            <person name="Zhong D."/>
            <person name="Zimmer A."/>
            <person name="Zwirko Z."/>
            <person name="Jaffe D.B."/>
            <person name="Alvarez P."/>
            <person name="Brockman W."/>
            <person name="Butler J."/>
            <person name="Chin C."/>
            <person name="Gnerre S."/>
            <person name="Grabherr M."/>
            <person name="Kleber M."/>
            <person name="Mauceli E."/>
            <person name="MacCallum I."/>
        </authorList>
    </citation>
    <scope>NUCLEOTIDE SEQUENCE [LARGE SCALE GENOMIC DNA]</scope>
    <source>
        <strain evidence="3">MSH-3 / Tucson 14011-0111.49</strain>
    </source>
</reference>